<comment type="catalytic activity">
    <reaction evidence="8">
        <text>O-phospho-L-seryl-[protein] + H2O = L-seryl-[protein] + phosphate</text>
        <dbReference type="Rhea" id="RHEA:20629"/>
        <dbReference type="Rhea" id="RHEA-COMP:9863"/>
        <dbReference type="Rhea" id="RHEA-COMP:11604"/>
        <dbReference type="ChEBI" id="CHEBI:15377"/>
        <dbReference type="ChEBI" id="CHEBI:29999"/>
        <dbReference type="ChEBI" id="CHEBI:43474"/>
        <dbReference type="ChEBI" id="CHEBI:83421"/>
        <dbReference type="EC" id="3.1.3.16"/>
    </reaction>
</comment>
<feature type="domain" description="FCP1 homology" evidence="15">
    <location>
        <begin position="111"/>
        <end position="278"/>
    </location>
</feature>
<evidence type="ECO:0000256" key="11">
    <source>
        <dbReference type="ARBA" id="ARBA00061694"/>
    </source>
</evidence>
<dbReference type="EMBL" id="GEMB01000858">
    <property type="protein sequence ID" value="JAS02282.1"/>
    <property type="molecule type" value="Transcribed_RNA"/>
</dbReference>
<evidence type="ECO:0000256" key="4">
    <source>
        <dbReference type="ARBA" id="ARBA00022801"/>
    </source>
</evidence>
<dbReference type="GO" id="GO:0016020">
    <property type="term" value="C:membrane"/>
    <property type="evidence" value="ECO:0007669"/>
    <property type="project" value="UniProtKB-SubCell"/>
</dbReference>
<dbReference type="AlphaFoldDB" id="A0A161TG34"/>
<comment type="similarity">
    <text evidence="11">Belongs to the Dullard family.</text>
</comment>
<dbReference type="Pfam" id="PF03031">
    <property type="entry name" value="NIF"/>
    <property type="match status" value="1"/>
</dbReference>
<evidence type="ECO:0000256" key="13">
    <source>
        <dbReference type="ARBA" id="ARBA00079893"/>
    </source>
</evidence>
<evidence type="ECO:0000256" key="1">
    <source>
        <dbReference type="ARBA" id="ARBA00004167"/>
    </source>
</evidence>
<evidence type="ECO:0000256" key="10">
    <source>
        <dbReference type="ARBA" id="ARBA00055891"/>
    </source>
</evidence>
<evidence type="ECO:0000313" key="16">
    <source>
        <dbReference type="EMBL" id="JAS02282.1"/>
    </source>
</evidence>
<evidence type="ECO:0000256" key="3">
    <source>
        <dbReference type="ARBA" id="ARBA00022692"/>
    </source>
</evidence>
<comment type="subcellular location">
    <subcellularLocation>
        <location evidence="1">Membrane</location>
        <topology evidence="1">Single-pass membrane protein</topology>
    </subcellularLocation>
</comment>
<protein>
    <recommendedName>
        <fullName evidence="12">CTD nuclear envelope phosphatase 1 homolog</fullName>
        <ecNumber evidence="2">3.1.3.16</ecNumber>
    </recommendedName>
    <alternativeName>
        <fullName evidence="13">Serine/threonine-protein phosphatase dullard homolog</fullName>
    </alternativeName>
</protein>
<dbReference type="SMART" id="SM00577">
    <property type="entry name" value="CPDc"/>
    <property type="match status" value="1"/>
</dbReference>
<comment type="function">
    <text evidence="10">Serine/threonine protein phosphatase that may dephosphorylate and activate lipin-like phosphatases. Lipins are phosphatidate phosphatases that catalyze the conversion of phosphatidic acid to diacylglycerol and control the metabolism of fatty acids at different levels. May indirectly modulate the lipid composition of nuclear and/or endoplasmic reticulum membranes and be required for proper nuclear membrane morphology and/or dynamics. May also indirectly regulate the production of lipid droplets and triacylglycerol.</text>
</comment>
<dbReference type="GO" id="GO:0004722">
    <property type="term" value="F:protein serine/threonine phosphatase activity"/>
    <property type="evidence" value="ECO:0007669"/>
    <property type="project" value="UniProtKB-EC"/>
</dbReference>
<accession>A0A161TG34</accession>
<dbReference type="PANTHER" id="PTHR12210">
    <property type="entry name" value="DULLARD PROTEIN PHOSPHATASE"/>
    <property type="match status" value="1"/>
</dbReference>
<keyword evidence="7 14" id="KW-0472">Membrane</keyword>
<keyword evidence="6 14" id="KW-1133">Transmembrane helix</keyword>
<dbReference type="Gene3D" id="3.40.50.1000">
    <property type="entry name" value="HAD superfamily/HAD-like"/>
    <property type="match status" value="1"/>
</dbReference>
<feature type="transmembrane region" description="Helical" evidence="14">
    <location>
        <begin position="32"/>
        <end position="50"/>
    </location>
</feature>
<dbReference type="InterPro" id="IPR004274">
    <property type="entry name" value="FCP1_dom"/>
</dbReference>
<dbReference type="GO" id="GO:0071763">
    <property type="term" value="P:nuclear membrane organization"/>
    <property type="evidence" value="ECO:0007669"/>
    <property type="project" value="UniProtKB-ARBA"/>
</dbReference>
<evidence type="ECO:0000256" key="5">
    <source>
        <dbReference type="ARBA" id="ARBA00022912"/>
    </source>
</evidence>
<keyword evidence="3 14" id="KW-0812">Transmembrane</keyword>
<keyword evidence="5" id="KW-0904">Protein phosphatase</keyword>
<sequence length="298" mass="35016">MGNLDYRIMSYLIYFKKLIFEFVWCCIREPEIWLLVIVMMFYLIITLFYLTCVCRFINVLTVILSYTFIFVISVKLPYVNNFCNNYFKVVQHQPVKYELYPLSPLSRHRLSMVKRKVLVLDLDETLIHSHHDTNARQLNKAATPPDFVLKVVIERNPVRFFVHKRPHVDFFLDIVSQWYELVVFTASMEIYGAGVADKLDNNRGILKRRYYRQHCTPDLGTYTKDLSAVTADLSSVFILDNSPGAYRSYPDNAIPIKSWFADPMDTALLNLLPVLDALRFTQDVRSVLSRNLHLHKIW</sequence>
<dbReference type="NCBIfam" id="TIGR02251">
    <property type="entry name" value="HIF-SF_euk"/>
    <property type="match status" value="1"/>
</dbReference>
<proteinExistence type="inferred from homology"/>
<dbReference type="FunFam" id="3.40.50.1000:FF:000044">
    <property type="entry name" value="CTD nuclear envelope phosphatase 1"/>
    <property type="match status" value="1"/>
</dbReference>
<dbReference type="SUPFAM" id="SSF56784">
    <property type="entry name" value="HAD-like"/>
    <property type="match status" value="1"/>
</dbReference>
<name>A0A161TG34_TRIIF</name>
<dbReference type="InterPro" id="IPR023214">
    <property type="entry name" value="HAD_sf"/>
</dbReference>
<feature type="transmembrane region" description="Helical" evidence="14">
    <location>
        <begin position="56"/>
        <end position="78"/>
    </location>
</feature>
<evidence type="ECO:0000256" key="2">
    <source>
        <dbReference type="ARBA" id="ARBA00013081"/>
    </source>
</evidence>
<evidence type="ECO:0000256" key="9">
    <source>
        <dbReference type="ARBA" id="ARBA00048336"/>
    </source>
</evidence>
<keyword evidence="4 16" id="KW-0378">Hydrolase</keyword>
<dbReference type="GO" id="GO:0044091">
    <property type="term" value="P:membrane biogenesis"/>
    <property type="evidence" value="ECO:0007669"/>
    <property type="project" value="UniProtKB-ARBA"/>
</dbReference>
<comment type="catalytic activity">
    <reaction evidence="9">
        <text>O-phospho-L-threonyl-[protein] + H2O = L-threonyl-[protein] + phosphate</text>
        <dbReference type="Rhea" id="RHEA:47004"/>
        <dbReference type="Rhea" id="RHEA-COMP:11060"/>
        <dbReference type="Rhea" id="RHEA-COMP:11605"/>
        <dbReference type="ChEBI" id="CHEBI:15377"/>
        <dbReference type="ChEBI" id="CHEBI:30013"/>
        <dbReference type="ChEBI" id="CHEBI:43474"/>
        <dbReference type="ChEBI" id="CHEBI:61977"/>
        <dbReference type="EC" id="3.1.3.16"/>
    </reaction>
</comment>
<dbReference type="EC" id="3.1.3.16" evidence="2"/>
<evidence type="ECO:0000256" key="6">
    <source>
        <dbReference type="ARBA" id="ARBA00022989"/>
    </source>
</evidence>
<evidence type="ECO:0000256" key="12">
    <source>
        <dbReference type="ARBA" id="ARBA00070329"/>
    </source>
</evidence>
<evidence type="ECO:0000256" key="8">
    <source>
        <dbReference type="ARBA" id="ARBA00047761"/>
    </source>
</evidence>
<dbReference type="InterPro" id="IPR011948">
    <property type="entry name" value="Dullard_phosphatase"/>
</dbReference>
<dbReference type="PROSITE" id="PS50969">
    <property type="entry name" value="FCP1"/>
    <property type="match status" value="1"/>
</dbReference>
<organism evidence="16">
    <name type="scientific">Triatoma infestans</name>
    <name type="common">Assassin bug</name>
    <dbReference type="NCBI Taxonomy" id="30076"/>
    <lineage>
        <taxon>Eukaryota</taxon>
        <taxon>Metazoa</taxon>
        <taxon>Ecdysozoa</taxon>
        <taxon>Arthropoda</taxon>
        <taxon>Hexapoda</taxon>
        <taxon>Insecta</taxon>
        <taxon>Pterygota</taxon>
        <taxon>Neoptera</taxon>
        <taxon>Paraneoptera</taxon>
        <taxon>Hemiptera</taxon>
        <taxon>Heteroptera</taxon>
        <taxon>Panheteroptera</taxon>
        <taxon>Cimicomorpha</taxon>
        <taxon>Reduviidae</taxon>
        <taxon>Triatominae</taxon>
        <taxon>Triatoma</taxon>
    </lineage>
</organism>
<evidence type="ECO:0000259" key="15">
    <source>
        <dbReference type="PROSITE" id="PS50969"/>
    </source>
</evidence>
<dbReference type="CDD" id="cd07521">
    <property type="entry name" value="HAD_FCP1-like"/>
    <property type="match status" value="1"/>
</dbReference>
<dbReference type="InterPro" id="IPR036412">
    <property type="entry name" value="HAD-like_sf"/>
</dbReference>
<dbReference type="InterPro" id="IPR050365">
    <property type="entry name" value="TIM50"/>
</dbReference>
<reference evidence="16" key="2">
    <citation type="journal article" date="2017" name="J. Med. Entomol.">
        <title>Transcriptome Analysis of the Triatoma infestans (Hemiptera: Reduviidae) Integument.</title>
        <authorList>
            <person name="Calderon-Fernandez G.M."/>
            <person name="Moriconi D.E."/>
            <person name="Dulbecco A.B."/>
            <person name="Juarez M.P."/>
        </authorList>
    </citation>
    <scope>NUCLEOTIDE SEQUENCE</scope>
    <source>
        <strain evidence="16">Int1</strain>
        <tissue evidence="16">Integument</tissue>
    </source>
</reference>
<evidence type="ECO:0000256" key="7">
    <source>
        <dbReference type="ARBA" id="ARBA00023136"/>
    </source>
</evidence>
<evidence type="ECO:0000256" key="14">
    <source>
        <dbReference type="SAM" id="Phobius"/>
    </source>
</evidence>
<reference evidence="16" key="1">
    <citation type="submission" date="2016-04" db="EMBL/GenBank/DDBJ databases">
        <authorList>
            <person name="Calderon-Fernandez G.M.Sr."/>
        </authorList>
    </citation>
    <scope>NUCLEOTIDE SEQUENCE</scope>
    <source>
        <strain evidence="16">Int1</strain>
        <tissue evidence="16">Integument</tissue>
    </source>
</reference>